<keyword evidence="5" id="KW-0173">Coenzyme A biosynthesis</keyword>
<comment type="function">
    <text evidence="5">Catalyzes the phosphorylation of the 3'-hydroxyl group of dephosphocoenzyme A to form coenzyme A.</text>
</comment>
<dbReference type="GO" id="GO:0005524">
    <property type="term" value="F:ATP binding"/>
    <property type="evidence" value="ECO:0007669"/>
    <property type="project" value="UniProtKB-UniRule"/>
</dbReference>
<dbReference type="Pfam" id="PF01121">
    <property type="entry name" value="CoaE"/>
    <property type="match status" value="1"/>
</dbReference>
<comment type="similarity">
    <text evidence="1">In the N-terminal section; belongs to the CoaE family.</text>
</comment>
<comment type="caution">
    <text evidence="7">The sequence shown here is derived from an EMBL/GenBank/DDBJ whole genome shotgun (WGS) entry which is preliminary data.</text>
</comment>
<dbReference type="HAMAP" id="MF_00376">
    <property type="entry name" value="Dephospho_CoA_kinase"/>
    <property type="match status" value="1"/>
</dbReference>
<dbReference type="InterPro" id="IPR043519">
    <property type="entry name" value="NT_sf"/>
</dbReference>
<organism evidence="7 8">
    <name type="scientific">Phytomonospora endophytica</name>
    <dbReference type="NCBI Taxonomy" id="714109"/>
    <lineage>
        <taxon>Bacteria</taxon>
        <taxon>Bacillati</taxon>
        <taxon>Actinomycetota</taxon>
        <taxon>Actinomycetes</taxon>
        <taxon>Micromonosporales</taxon>
        <taxon>Micromonosporaceae</taxon>
        <taxon>Phytomonospora</taxon>
    </lineage>
</organism>
<keyword evidence="4 5" id="KW-0067">ATP-binding</keyword>
<reference evidence="7 8" key="1">
    <citation type="submission" date="2020-08" db="EMBL/GenBank/DDBJ databases">
        <title>Genomic Encyclopedia of Type Strains, Phase IV (KMG-IV): sequencing the most valuable type-strain genomes for metagenomic binning, comparative biology and taxonomic classification.</title>
        <authorList>
            <person name="Goeker M."/>
        </authorList>
    </citation>
    <scope>NUCLEOTIDE SEQUENCE [LARGE SCALE GENOMIC DNA]</scope>
    <source>
        <strain evidence="7 8">YIM 65646</strain>
    </source>
</reference>
<feature type="binding site" evidence="5">
    <location>
        <begin position="11"/>
        <end position="16"/>
    </location>
    <ligand>
        <name>ATP</name>
        <dbReference type="ChEBI" id="CHEBI:30616"/>
    </ligand>
</feature>
<dbReference type="EMBL" id="JACHGT010000007">
    <property type="protein sequence ID" value="MBB6035660.1"/>
    <property type="molecule type" value="Genomic_DNA"/>
</dbReference>
<dbReference type="Pfam" id="PF04229">
    <property type="entry name" value="GrpB"/>
    <property type="match status" value="1"/>
</dbReference>
<comment type="similarity">
    <text evidence="5">Belongs to the CoaE family.</text>
</comment>
<dbReference type="SUPFAM" id="SSF52540">
    <property type="entry name" value="P-loop containing nucleoside triphosphate hydrolases"/>
    <property type="match status" value="1"/>
</dbReference>
<dbReference type="NCBIfam" id="TIGR00152">
    <property type="entry name" value="dephospho-CoA kinase"/>
    <property type="match status" value="1"/>
</dbReference>
<dbReference type="RefSeq" id="WP_184788532.1">
    <property type="nucleotide sequence ID" value="NZ_BONT01000076.1"/>
</dbReference>
<keyword evidence="3 5" id="KW-0547">Nucleotide-binding</keyword>
<evidence type="ECO:0000256" key="1">
    <source>
        <dbReference type="ARBA" id="ARBA00008826"/>
    </source>
</evidence>
<dbReference type="PANTHER" id="PTHR34822">
    <property type="entry name" value="GRPB DOMAIN PROTEIN (AFU_ORTHOLOGUE AFUA_1G01530)"/>
    <property type="match status" value="1"/>
</dbReference>
<dbReference type="Gene3D" id="3.40.50.300">
    <property type="entry name" value="P-loop containing nucleotide triphosphate hydrolases"/>
    <property type="match status" value="1"/>
</dbReference>
<dbReference type="EC" id="2.7.1.24" evidence="5 6"/>
<evidence type="ECO:0000313" key="8">
    <source>
        <dbReference type="Proteomes" id="UP000548476"/>
    </source>
</evidence>
<comment type="subcellular location">
    <subcellularLocation>
        <location evidence="5">Cytoplasm</location>
    </subcellularLocation>
</comment>
<dbReference type="AlphaFoldDB" id="A0A841FUL1"/>
<keyword evidence="8" id="KW-1185">Reference proteome</keyword>
<gene>
    <name evidence="5" type="primary">coaE</name>
    <name evidence="7" type="ORF">HNR73_003524</name>
</gene>
<dbReference type="NCBIfam" id="NF002879">
    <property type="entry name" value="PRK03333.1"/>
    <property type="match status" value="1"/>
</dbReference>
<dbReference type="InterPro" id="IPR007344">
    <property type="entry name" value="GrpB/CoaE"/>
</dbReference>
<evidence type="ECO:0000256" key="3">
    <source>
        <dbReference type="ARBA" id="ARBA00022741"/>
    </source>
</evidence>
<evidence type="ECO:0000256" key="4">
    <source>
        <dbReference type="ARBA" id="ARBA00022840"/>
    </source>
</evidence>
<keyword evidence="5 7" id="KW-0808">Transferase</keyword>
<comment type="catalytic activity">
    <reaction evidence="5">
        <text>3'-dephospho-CoA + ATP = ADP + CoA + H(+)</text>
        <dbReference type="Rhea" id="RHEA:18245"/>
        <dbReference type="ChEBI" id="CHEBI:15378"/>
        <dbReference type="ChEBI" id="CHEBI:30616"/>
        <dbReference type="ChEBI" id="CHEBI:57287"/>
        <dbReference type="ChEBI" id="CHEBI:57328"/>
        <dbReference type="ChEBI" id="CHEBI:456216"/>
        <dbReference type="EC" id="2.7.1.24"/>
    </reaction>
</comment>
<dbReference type="UniPathway" id="UPA00241">
    <property type="reaction ID" value="UER00356"/>
</dbReference>
<name>A0A841FUL1_9ACTN</name>
<evidence type="ECO:0000256" key="6">
    <source>
        <dbReference type="NCBIfam" id="TIGR00152"/>
    </source>
</evidence>
<proteinExistence type="inferred from homology"/>
<dbReference type="InterPro" id="IPR001977">
    <property type="entry name" value="Depp_CoAkinase"/>
</dbReference>
<sequence length="397" mass="43065">MLRIGLTGGIGSGKSAVAARLVSLGAVLIDSDVLAREVVAPGTPGLAAITEAFGSDVIDTDGTLDRATLAARVFGDPEARRVLESITHPRVRARAAELFAAAPADAIVVNDVPLLAEVGLAPTYHLVIVVETPLETRIARLASRGMPEAEARGRIAAQLDDEGRRRVADAVLDNGGDLTALHTAIDELWRERLVPYERNVREGIRAQRPEALSIDAYDPAWPARFERIAARLRHAMGEAALAVDHIGSTSVPGLPAKDVIDIQVTVADLADAERLIPELADAGFVSVPGIRHDDPKPFAPDVRDWAKRMFGGTDPADITHVHIRAEGTPGQRYALMFRDWLRANDDERDGYADHKHELAATGMTTSDYAEAKEPWFTEILPRLDDWAKRTAWAPARR</sequence>
<evidence type="ECO:0000313" key="7">
    <source>
        <dbReference type="EMBL" id="MBB6035660.1"/>
    </source>
</evidence>
<keyword evidence="5" id="KW-0963">Cytoplasm</keyword>
<dbReference type="GO" id="GO:0015937">
    <property type="term" value="P:coenzyme A biosynthetic process"/>
    <property type="evidence" value="ECO:0007669"/>
    <property type="project" value="UniProtKB-UniRule"/>
</dbReference>
<dbReference type="Proteomes" id="UP000548476">
    <property type="component" value="Unassembled WGS sequence"/>
</dbReference>
<dbReference type="CDD" id="cd02022">
    <property type="entry name" value="DPCK"/>
    <property type="match status" value="1"/>
</dbReference>
<evidence type="ECO:0000256" key="2">
    <source>
        <dbReference type="ARBA" id="ARBA00011058"/>
    </source>
</evidence>
<dbReference type="PROSITE" id="PS51219">
    <property type="entry name" value="DPCK"/>
    <property type="match status" value="1"/>
</dbReference>
<dbReference type="InterPro" id="IPR027417">
    <property type="entry name" value="P-loop_NTPase"/>
</dbReference>
<comment type="similarity">
    <text evidence="2">In the C-terminal section; belongs to the UPF0157 (GrpB) family.</text>
</comment>
<comment type="pathway">
    <text evidence="5">Cofactor biosynthesis; coenzyme A biosynthesis; CoA from (R)-pantothenate: step 5/5.</text>
</comment>
<dbReference type="GO" id="GO:0004140">
    <property type="term" value="F:dephospho-CoA kinase activity"/>
    <property type="evidence" value="ECO:0007669"/>
    <property type="project" value="UniProtKB-UniRule"/>
</dbReference>
<dbReference type="PANTHER" id="PTHR34822:SF1">
    <property type="entry name" value="GRPB FAMILY PROTEIN"/>
    <property type="match status" value="1"/>
</dbReference>
<keyword evidence="5 7" id="KW-0418">Kinase</keyword>
<accession>A0A841FUL1</accession>
<protein>
    <recommendedName>
        <fullName evidence="5 6">Dephospho-CoA kinase</fullName>
        <ecNumber evidence="5 6">2.7.1.24</ecNumber>
    </recommendedName>
    <alternativeName>
        <fullName evidence="5">Dephosphocoenzyme A kinase</fullName>
    </alternativeName>
</protein>
<dbReference type="SUPFAM" id="SSF81301">
    <property type="entry name" value="Nucleotidyltransferase"/>
    <property type="match status" value="1"/>
</dbReference>
<dbReference type="Gene3D" id="3.30.460.10">
    <property type="entry name" value="Beta Polymerase, domain 2"/>
    <property type="match status" value="1"/>
</dbReference>
<evidence type="ECO:0000256" key="5">
    <source>
        <dbReference type="HAMAP-Rule" id="MF_00376"/>
    </source>
</evidence>
<dbReference type="GO" id="GO:0005737">
    <property type="term" value="C:cytoplasm"/>
    <property type="evidence" value="ECO:0007669"/>
    <property type="project" value="UniProtKB-SubCell"/>
</dbReference>